<evidence type="ECO:0000313" key="5">
    <source>
        <dbReference type="Proteomes" id="UP000581206"/>
    </source>
</evidence>
<name>A0A7X6QYS6_9CELL</name>
<comment type="caution">
    <text evidence="4">The sequence shown here is derived from an EMBL/GenBank/DDBJ whole genome shotgun (WGS) entry which is preliminary data.</text>
</comment>
<protein>
    <submittedName>
        <fullName evidence="4">DUF222 domain-containing protein</fullName>
    </submittedName>
</protein>
<evidence type="ECO:0000259" key="3">
    <source>
        <dbReference type="SMART" id="SM00507"/>
    </source>
</evidence>
<dbReference type="Gene3D" id="1.10.30.50">
    <property type="match status" value="1"/>
</dbReference>
<accession>A0A7X6QYS6</accession>
<dbReference type="GO" id="GO:0008270">
    <property type="term" value="F:zinc ion binding"/>
    <property type="evidence" value="ECO:0007669"/>
    <property type="project" value="InterPro"/>
</dbReference>
<reference evidence="4 5" key="1">
    <citation type="submission" date="2020-04" db="EMBL/GenBank/DDBJ databases">
        <title>MicrobeNet Type strains.</title>
        <authorList>
            <person name="Nicholson A.C."/>
        </authorList>
    </citation>
    <scope>NUCLEOTIDE SEQUENCE [LARGE SCALE GENOMIC DNA]</scope>
    <source>
        <strain evidence="4 5">ATCC BAA-788</strain>
    </source>
</reference>
<dbReference type="InterPro" id="IPR003615">
    <property type="entry name" value="HNH_nuc"/>
</dbReference>
<proteinExistence type="inferred from homology"/>
<gene>
    <name evidence="4" type="ORF">HGA03_07265</name>
</gene>
<dbReference type="GO" id="GO:0004519">
    <property type="term" value="F:endonuclease activity"/>
    <property type="evidence" value="ECO:0007669"/>
    <property type="project" value="InterPro"/>
</dbReference>
<dbReference type="InterPro" id="IPR002711">
    <property type="entry name" value="HNH"/>
</dbReference>
<evidence type="ECO:0000256" key="2">
    <source>
        <dbReference type="SAM" id="MobiDB-lite"/>
    </source>
</evidence>
<dbReference type="SMART" id="SM00507">
    <property type="entry name" value="HNHc"/>
    <property type="match status" value="1"/>
</dbReference>
<dbReference type="AlphaFoldDB" id="A0A7X6QYS6"/>
<feature type="domain" description="HNH nuclease" evidence="3">
    <location>
        <begin position="465"/>
        <end position="517"/>
    </location>
</feature>
<dbReference type="EMBL" id="JAAXOX010000003">
    <property type="protein sequence ID" value="NKY22465.1"/>
    <property type="molecule type" value="Genomic_DNA"/>
</dbReference>
<keyword evidence="5" id="KW-1185">Reference proteome</keyword>
<feature type="region of interest" description="Disordered" evidence="2">
    <location>
        <begin position="245"/>
        <end position="264"/>
    </location>
</feature>
<comment type="similarity">
    <text evidence="1">Belongs to the Rv1128c/1148c/1588c/1702c/1945/3466 family.</text>
</comment>
<dbReference type="Pfam" id="PF02720">
    <property type="entry name" value="DUF222"/>
    <property type="match status" value="1"/>
</dbReference>
<dbReference type="CDD" id="cd00085">
    <property type="entry name" value="HNHc"/>
    <property type="match status" value="1"/>
</dbReference>
<organism evidence="4 5">
    <name type="scientific">Cellulomonas denverensis</name>
    <dbReference type="NCBI Taxonomy" id="264297"/>
    <lineage>
        <taxon>Bacteria</taxon>
        <taxon>Bacillati</taxon>
        <taxon>Actinomycetota</taxon>
        <taxon>Actinomycetes</taxon>
        <taxon>Micrococcales</taxon>
        <taxon>Cellulomonadaceae</taxon>
        <taxon>Cellulomonas</taxon>
    </lineage>
</organism>
<dbReference type="Pfam" id="PF01844">
    <property type="entry name" value="HNH"/>
    <property type="match status" value="1"/>
</dbReference>
<evidence type="ECO:0000313" key="4">
    <source>
        <dbReference type="EMBL" id="NKY22465.1"/>
    </source>
</evidence>
<dbReference type="Proteomes" id="UP000581206">
    <property type="component" value="Unassembled WGS sequence"/>
</dbReference>
<evidence type="ECO:0000256" key="1">
    <source>
        <dbReference type="ARBA" id="ARBA00023450"/>
    </source>
</evidence>
<dbReference type="RefSeq" id="WP_168629597.1">
    <property type="nucleotide sequence ID" value="NZ_BONL01000013.1"/>
</dbReference>
<feature type="compositionally biased region" description="Basic and acidic residues" evidence="2">
    <location>
        <begin position="363"/>
        <end position="372"/>
    </location>
</feature>
<sequence length="585" mass="62434">MAVDLRECDPRELPVRSRARVFTDPWDVGGDLWWLDGEDLREPIEDAPPRWVDDPVVAARTAAEQATAYPSMDPRAQVDSMLGAENGPVLAALLADIDLDAVDLLDLPEVAAAARRLESWAHAVAARVAAQLARRPQMNPDWPTAVHQPNTAPDELAICLGIGRRSARALVDEGLAYEQRLFGTGEALRTGRIDAARARVMVRALDGFDLFTVEDVEASVLPRAGERTPAQLARDIEKALLRIDPEGGARRHQRGRADRHVGRPTALGNGMAGIWACLPAPDATRLDHALNASAHALRRAGDPRTVAQLRADALLDAALVGPAWAPLQPDHHTHHDAGQGQDADAATGSCTCQHTGDGTGQHTDTDKSHDTTAGEGDNTTAGEGAGPAHRAPSVVPPRAEVRVTVALSTLIGADQEPADLDGHGPIDALTARALAAGGVWRRLVTDPLSGAVLDVGRTRYRPPKELADHVIARDRTCARPGCTVPATHCDLDHTIPYGDGGTTSAGNLAPLCRRDHLLRTHAGHRIEQTTAGQIVWTSLTRRFVSVPGRDGEHHRLPGRPGQPPGTDRRGHTTSGTDPADEVIPF</sequence>
<dbReference type="GO" id="GO:0003676">
    <property type="term" value="F:nucleic acid binding"/>
    <property type="evidence" value="ECO:0007669"/>
    <property type="project" value="InterPro"/>
</dbReference>
<feature type="compositionally biased region" description="Basic and acidic residues" evidence="2">
    <location>
        <begin position="245"/>
        <end position="261"/>
    </location>
</feature>
<feature type="region of interest" description="Disordered" evidence="2">
    <location>
        <begin position="546"/>
        <end position="585"/>
    </location>
</feature>
<dbReference type="InterPro" id="IPR003870">
    <property type="entry name" value="DUF222"/>
</dbReference>
<feature type="region of interest" description="Disordered" evidence="2">
    <location>
        <begin position="326"/>
        <end position="397"/>
    </location>
</feature>
<feature type="compositionally biased region" description="Low complexity" evidence="2">
    <location>
        <begin position="338"/>
        <end position="362"/>
    </location>
</feature>